<evidence type="ECO:0000313" key="2">
    <source>
        <dbReference type="Proteomes" id="UP000324222"/>
    </source>
</evidence>
<reference evidence="1 2" key="1">
    <citation type="submission" date="2019-05" db="EMBL/GenBank/DDBJ databases">
        <title>Another draft genome of Portunus trituberculatus and its Hox gene families provides insights of decapod evolution.</title>
        <authorList>
            <person name="Jeong J.-H."/>
            <person name="Song I."/>
            <person name="Kim S."/>
            <person name="Choi T."/>
            <person name="Kim D."/>
            <person name="Ryu S."/>
            <person name="Kim W."/>
        </authorList>
    </citation>
    <scope>NUCLEOTIDE SEQUENCE [LARGE SCALE GENOMIC DNA]</scope>
    <source>
        <tissue evidence="1">Muscle</tissue>
    </source>
</reference>
<proteinExistence type="predicted"/>
<organism evidence="1 2">
    <name type="scientific">Portunus trituberculatus</name>
    <name type="common">Swimming crab</name>
    <name type="synonym">Neptunus trituberculatus</name>
    <dbReference type="NCBI Taxonomy" id="210409"/>
    <lineage>
        <taxon>Eukaryota</taxon>
        <taxon>Metazoa</taxon>
        <taxon>Ecdysozoa</taxon>
        <taxon>Arthropoda</taxon>
        <taxon>Crustacea</taxon>
        <taxon>Multicrustacea</taxon>
        <taxon>Malacostraca</taxon>
        <taxon>Eumalacostraca</taxon>
        <taxon>Eucarida</taxon>
        <taxon>Decapoda</taxon>
        <taxon>Pleocyemata</taxon>
        <taxon>Brachyura</taxon>
        <taxon>Eubrachyura</taxon>
        <taxon>Portunoidea</taxon>
        <taxon>Portunidae</taxon>
        <taxon>Portuninae</taxon>
        <taxon>Portunus</taxon>
    </lineage>
</organism>
<protein>
    <submittedName>
        <fullName evidence="1">Uncharacterized protein</fullName>
    </submittedName>
</protein>
<gene>
    <name evidence="1" type="ORF">E2C01_078437</name>
</gene>
<keyword evidence="2" id="KW-1185">Reference proteome</keyword>
<evidence type="ECO:0000313" key="1">
    <source>
        <dbReference type="EMBL" id="MPC83721.1"/>
    </source>
</evidence>
<name>A0A5B7IEA7_PORTR</name>
<sequence length="11" mass="1404">MRLFRHRLTSS</sequence>
<accession>A0A5B7IEA7</accession>
<dbReference type="EMBL" id="VSRR010063285">
    <property type="protein sequence ID" value="MPC83721.1"/>
    <property type="molecule type" value="Genomic_DNA"/>
</dbReference>
<dbReference type="Proteomes" id="UP000324222">
    <property type="component" value="Unassembled WGS sequence"/>
</dbReference>
<comment type="caution">
    <text evidence="1">The sequence shown here is derived from an EMBL/GenBank/DDBJ whole genome shotgun (WGS) entry which is preliminary data.</text>
</comment>